<organism evidence="2 3">
    <name type="scientific">Entamoeba invadens IP1</name>
    <dbReference type="NCBI Taxonomy" id="370355"/>
    <lineage>
        <taxon>Eukaryota</taxon>
        <taxon>Amoebozoa</taxon>
        <taxon>Evosea</taxon>
        <taxon>Archamoebae</taxon>
        <taxon>Mastigamoebida</taxon>
        <taxon>Entamoebidae</taxon>
        <taxon>Entamoeba</taxon>
    </lineage>
</organism>
<name>L7FLH6_ENTIV</name>
<keyword evidence="1" id="KW-1133">Transmembrane helix</keyword>
<gene>
    <name evidence="2" type="ORF">EIN_531690</name>
</gene>
<dbReference type="PANTHER" id="PTHR45756:SF1">
    <property type="entry name" value="PROTEIN KINASE DOMAIN CONTAINING PROTEIN"/>
    <property type="match status" value="1"/>
</dbReference>
<dbReference type="PANTHER" id="PTHR45756">
    <property type="entry name" value="PALMITOYLTRANSFERASE"/>
    <property type="match status" value="1"/>
</dbReference>
<evidence type="ECO:0000313" key="3">
    <source>
        <dbReference type="Proteomes" id="UP000014680"/>
    </source>
</evidence>
<protein>
    <recommendedName>
        <fullName evidence="4">Cysteine surface protein</fullName>
    </recommendedName>
</protein>
<evidence type="ECO:0008006" key="4">
    <source>
        <dbReference type="Google" id="ProtNLM"/>
    </source>
</evidence>
<dbReference type="KEGG" id="eiv:EIN_531690"/>
<dbReference type="InterPro" id="IPR009030">
    <property type="entry name" value="Growth_fac_rcpt_cys_sf"/>
</dbReference>
<dbReference type="EMBL" id="KB206706">
    <property type="protein sequence ID" value="ELP88719.1"/>
    <property type="molecule type" value="Genomic_DNA"/>
</dbReference>
<evidence type="ECO:0000256" key="1">
    <source>
        <dbReference type="SAM" id="Phobius"/>
    </source>
</evidence>
<feature type="transmembrane region" description="Helical" evidence="1">
    <location>
        <begin position="270"/>
        <end position="298"/>
    </location>
</feature>
<dbReference type="AlphaFoldDB" id="L7FLH6"/>
<dbReference type="RefSeq" id="XP_004255490.1">
    <property type="nucleotide sequence ID" value="XM_004255442.1"/>
</dbReference>
<sequence>MCRLQRKCVCTACQQNHHIENCGCVFNDKKCVIQNKEICILCKNKITINGKCVSTDSINCKEFVDNVCKQCEEDHYKDTTGCLPKQDKYKDCEYVSVVMLLCLECNKSNVLVDISCVSSDDDNNTVNLLNIQTMSKTTTDNCILRSSKGCLRCSDGYYRTPNNNTKLCNPQKELNNCLNKTTSGCTLCVNGFAPKDNLCYKCGENCTYCDATFECSKCDDNNILRNGVCVHFSQILNCISSQNSLCWECADGFKLSDDKIECFANTNCGLVVGIEVVCVVVMVVVVIATVIIVVLIVFKKKDNKHTENICVFKMSRSNITMTKLESDILSNKNEISFGDESDKIQIGSEGRELLCVGNSSKSNMKIQITTKDKCDKYKIRTEPQIVTLKSGFACEFEKTR</sequence>
<feature type="non-terminal residue" evidence="2">
    <location>
        <position position="1"/>
    </location>
</feature>
<reference evidence="2 3" key="1">
    <citation type="submission" date="2012-10" db="EMBL/GenBank/DDBJ databases">
        <authorList>
            <person name="Zafar N."/>
            <person name="Inman J."/>
            <person name="Hall N."/>
            <person name="Lorenzi H."/>
            <person name="Caler E."/>
        </authorList>
    </citation>
    <scope>NUCLEOTIDE SEQUENCE [LARGE SCALE GENOMIC DNA]</scope>
    <source>
        <strain evidence="2 3">IP1</strain>
    </source>
</reference>
<dbReference type="InterPro" id="IPR053215">
    <property type="entry name" value="TKL_Ser/Thr_kinase"/>
</dbReference>
<proteinExistence type="predicted"/>
<dbReference type="GeneID" id="14887703"/>
<keyword evidence="3" id="KW-1185">Reference proteome</keyword>
<dbReference type="Proteomes" id="UP000014680">
    <property type="component" value="Unassembled WGS sequence"/>
</dbReference>
<dbReference type="SUPFAM" id="SSF57184">
    <property type="entry name" value="Growth factor receptor domain"/>
    <property type="match status" value="1"/>
</dbReference>
<dbReference type="VEuPathDB" id="AmoebaDB:EIN_531690"/>
<accession>L7FLH6</accession>
<keyword evidence="1" id="KW-0812">Transmembrane</keyword>
<keyword evidence="1" id="KW-0472">Membrane</keyword>
<dbReference type="OrthoDB" id="28704at2759"/>
<evidence type="ECO:0000313" key="2">
    <source>
        <dbReference type="EMBL" id="ELP88719.1"/>
    </source>
</evidence>